<dbReference type="EnsemblMetazoa" id="RPRC010159-RA">
    <property type="protein sequence ID" value="RPRC010159-PA"/>
    <property type="gene ID" value="RPRC010159"/>
</dbReference>
<accession>T1I1I9</accession>
<dbReference type="AlphaFoldDB" id="T1I1I9"/>
<sequence length="96" mass="10960">MITVKQTVLATLAILGSYMIDVKKSEMTGDNTENLDMADLRSALAAAVSEENAVAIPRTFSRPRYCGYSYIMKRHKFKRRIARVRSPQNKEFKTEE</sequence>
<name>T1I1I9_RHOPR</name>
<dbReference type="InParanoid" id="T1I1I9"/>
<reference evidence="1" key="1">
    <citation type="submission" date="2015-05" db="UniProtKB">
        <authorList>
            <consortium name="EnsemblMetazoa"/>
        </authorList>
    </citation>
    <scope>IDENTIFICATION</scope>
</reference>
<dbReference type="HOGENOM" id="CLU_2362324_0_0_1"/>
<evidence type="ECO:0000313" key="1">
    <source>
        <dbReference type="EnsemblMetazoa" id="RPRC010159-PA"/>
    </source>
</evidence>
<dbReference type="VEuPathDB" id="VectorBase:RPRC010159"/>
<keyword evidence="2" id="KW-1185">Reference proteome</keyword>
<proteinExistence type="predicted"/>
<dbReference type="EMBL" id="ACPB03005173">
    <property type="status" value="NOT_ANNOTATED_CDS"/>
    <property type="molecule type" value="Genomic_DNA"/>
</dbReference>
<organism evidence="1 2">
    <name type="scientific">Rhodnius prolixus</name>
    <name type="common">Triatomid bug</name>
    <dbReference type="NCBI Taxonomy" id="13249"/>
    <lineage>
        <taxon>Eukaryota</taxon>
        <taxon>Metazoa</taxon>
        <taxon>Ecdysozoa</taxon>
        <taxon>Arthropoda</taxon>
        <taxon>Hexapoda</taxon>
        <taxon>Insecta</taxon>
        <taxon>Pterygota</taxon>
        <taxon>Neoptera</taxon>
        <taxon>Paraneoptera</taxon>
        <taxon>Hemiptera</taxon>
        <taxon>Heteroptera</taxon>
        <taxon>Panheteroptera</taxon>
        <taxon>Cimicomorpha</taxon>
        <taxon>Reduviidae</taxon>
        <taxon>Triatominae</taxon>
        <taxon>Rhodnius</taxon>
    </lineage>
</organism>
<protein>
    <submittedName>
        <fullName evidence="1">Uncharacterized protein</fullName>
    </submittedName>
</protein>
<evidence type="ECO:0000313" key="2">
    <source>
        <dbReference type="Proteomes" id="UP000015103"/>
    </source>
</evidence>
<dbReference type="Proteomes" id="UP000015103">
    <property type="component" value="Unassembled WGS sequence"/>
</dbReference>